<feature type="transmembrane region" description="Helical" evidence="5">
    <location>
        <begin position="214"/>
        <end position="234"/>
    </location>
</feature>
<keyword evidence="4 5" id="KW-0472">Membrane</keyword>
<feature type="transmembrane region" description="Helical" evidence="5">
    <location>
        <begin position="316"/>
        <end position="338"/>
    </location>
</feature>
<evidence type="ECO:0000256" key="2">
    <source>
        <dbReference type="ARBA" id="ARBA00022692"/>
    </source>
</evidence>
<dbReference type="InterPro" id="IPR000276">
    <property type="entry name" value="GPCR_Rhodpsn"/>
</dbReference>
<keyword evidence="3 5" id="KW-1133">Transmembrane helix</keyword>
<evidence type="ECO:0000313" key="7">
    <source>
        <dbReference type="EMBL" id="KAH3806805.1"/>
    </source>
</evidence>
<sequence length="499" mass="56562">MSISDSVMVSDHSSTSAYDYDKSSLSVIDFVMISNESSTAADDNNRSSMSAIDFAIISNDSGLNHDDYATENYFDTATSDDVYNDIYYLTFYDFEIITLGLVRTIIVLFMILANVFVVGYFLSSKGRGKSTNLLFVSIAFSDSMTGISLLPNSFNVYIPDIERLSASGCNTYMVLQLYISKAFHTASIWQTVFLGIQRYLCVCYPFISGRICTFWKTCIAVLVMYLLSFLMHIYQLINATTHKYTQQLECQWRTDQPCKDACLYMWICVIFMHFLPASLLIGLTTKTLITLQKAQRRASSIISKSTNKKRSSRDRIITITAVLIVICFLVPEVPYGLYKLYALIDIYRPTSVKLGVETHHIMSSAYEIALIVSFHANFWIYCTMMCDFRRAVIYVFTFGCFKRYNLKRRQSLNSNQGTMKSDSFRSSKPRTGSVISRNTVLSRTTSLHSTTSDNIHAVNQKILLTPTPTKDTCPPDFPAAVSKQMSVDDYEAQEDDVFV</sequence>
<dbReference type="PANTHER" id="PTHR47023:SF1">
    <property type="entry name" value="SEX PEPTIDE RECEPTOR"/>
    <property type="match status" value="1"/>
</dbReference>
<dbReference type="InterPro" id="IPR017452">
    <property type="entry name" value="GPCR_Rhodpsn_7TM"/>
</dbReference>
<feature type="domain" description="G-protein coupled receptors family 1 profile" evidence="6">
    <location>
        <begin position="113"/>
        <end position="381"/>
    </location>
</feature>
<organism evidence="7 8">
    <name type="scientific">Dreissena polymorpha</name>
    <name type="common">Zebra mussel</name>
    <name type="synonym">Mytilus polymorpha</name>
    <dbReference type="NCBI Taxonomy" id="45954"/>
    <lineage>
        <taxon>Eukaryota</taxon>
        <taxon>Metazoa</taxon>
        <taxon>Spiralia</taxon>
        <taxon>Lophotrochozoa</taxon>
        <taxon>Mollusca</taxon>
        <taxon>Bivalvia</taxon>
        <taxon>Autobranchia</taxon>
        <taxon>Heteroconchia</taxon>
        <taxon>Euheterodonta</taxon>
        <taxon>Imparidentia</taxon>
        <taxon>Neoheterodontei</taxon>
        <taxon>Myida</taxon>
        <taxon>Dreissenoidea</taxon>
        <taxon>Dreissenidae</taxon>
        <taxon>Dreissena</taxon>
    </lineage>
</organism>
<evidence type="ECO:0000256" key="5">
    <source>
        <dbReference type="SAM" id="Phobius"/>
    </source>
</evidence>
<dbReference type="Proteomes" id="UP000828390">
    <property type="component" value="Unassembled WGS sequence"/>
</dbReference>
<protein>
    <recommendedName>
        <fullName evidence="6">G-protein coupled receptors family 1 profile domain-containing protein</fullName>
    </recommendedName>
</protein>
<evidence type="ECO:0000256" key="4">
    <source>
        <dbReference type="ARBA" id="ARBA00023136"/>
    </source>
</evidence>
<dbReference type="EMBL" id="JAIWYP010000006">
    <property type="protein sequence ID" value="KAH3806805.1"/>
    <property type="molecule type" value="Genomic_DNA"/>
</dbReference>
<name>A0A9D4G1A9_DREPO</name>
<evidence type="ECO:0000256" key="1">
    <source>
        <dbReference type="ARBA" id="ARBA00004370"/>
    </source>
</evidence>
<dbReference type="GO" id="GO:0016020">
    <property type="term" value="C:membrane"/>
    <property type="evidence" value="ECO:0007669"/>
    <property type="project" value="UniProtKB-SubCell"/>
</dbReference>
<comment type="subcellular location">
    <subcellularLocation>
        <location evidence="1">Membrane</location>
    </subcellularLocation>
</comment>
<dbReference type="InterPro" id="IPR053071">
    <property type="entry name" value="GPCR1-related_rcpt"/>
</dbReference>
<evidence type="ECO:0000259" key="6">
    <source>
        <dbReference type="PROSITE" id="PS50262"/>
    </source>
</evidence>
<evidence type="ECO:0000256" key="3">
    <source>
        <dbReference type="ARBA" id="ARBA00022989"/>
    </source>
</evidence>
<dbReference type="Pfam" id="PF00001">
    <property type="entry name" value="7tm_1"/>
    <property type="match status" value="1"/>
</dbReference>
<dbReference type="SUPFAM" id="SSF81321">
    <property type="entry name" value="Family A G protein-coupled receptor-like"/>
    <property type="match status" value="1"/>
</dbReference>
<dbReference type="AlphaFoldDB" id="A0A9D4G1A9"/>
<dbReference type="GO" id="GO:0004930">
    <property type="term" value="F:G protein-coupled receptor activity"/>
    <property type="evidence" value="ECO:0007669"/>
    <property type="project" value="InterPro"/>
</dbReference>
<keyword evidence="8" id="KW-1185">Reference proteome</keyword>
<dbReference type="CDD" id="cd14978">
    <property type="entry name" value="7tmA_FMRFamide_R-like"/>
    <property type="match status" value="1"/>
</dbReference>
<gene>
    <name evidence="7" type="ORF">DPMN_135133</name>
</gene>
<comment type="caution">
    <text evidence="7">The sequence shown here is derived from an EMBL/GenBank/DDBJ whole genome shotgun (WGS) entry which is preliminary data.</text>
</comment>
<keyword evidence="2 5" id="KW-0812">Transmembrane</keyword>
<reference evidence="7" key="1">
    <citation type="journal article" date="2019" name="bioRxiv">
        <title>The Genome of the Zebra Mussel, Dreissena polymorpha: A Resource for Invasive Species Research.</title>
        <authorList>
            <person name="McCartney M.A."/>
            <person name="Auch B."/>
            <person name="Kono T."/>
            <person name="Mallez S."/>
            <person name="Zhang Y."/>
            <person name="Obille A."/>
            <person name="Becker A."/>
            <person name="Abrahante J.E."/>
            <person name="Garbe J."/>
            <person name="Badalamenti J.P."/>
            <person name="Herman A."/>
            <person name="Mangelson H."/>
            <person name="Liachko I."/>
            <person name="Sullivan S."/>
            <person name="Sone E.D."/>
            <person name="Koren S."/>
            <person name="Silverstein K.A.T."/>
            <person name="Beckman K.B."/>
            <person name="Gohl D.M."/>
        </authorList>
    </citation>
    <scope>NUCLEOTIDE SEQUENCE</scope>
    <source>
        <strain evidence="7">Duluth1</strain>
        <tissue evidence="7">Whole animal</tissue>
    </source>
</reference>
<feature type="transmembrane region" description="Helical" evidence="5">
    <location>
        <begin position="96"/>
        <end position="121"/>
    </location>
</feature>
<dbReference type="Gene3D" id="1.20.1070.10">
    <property type="entry name" value="Rhodopsin 7-helix transmembrane proteins"/>
    <property type="match status" value="1"/>
</dbReference>
<dbReference type="PROSITE" id="PS50262">
    <property type="entry name" value="G_PROTEIN_RECEP_F1_2"/>
    <property type="match status" value="1"/>
</dbReference>
<dbReference type="PANTHER" id="PTHR47023">
    <property type="entry name" value="SEX PEPTIDE RECEPTOR"/>
    <property type="match status" value="1"/>
</dbReference>
<evidence type="ECO:0000313" key="8">
    <source>
        <dbReference type="Proteomes" id="UP000828390"/>
    </source>
</evidence>
<reference evidence="7" key="2">
    <citation type="submission" date="2020-11" db="EMBL/GenBank/DDBJ databases">
        <authorList>
            <person name="McCartney M.A."/>
            <person name="Auch B."/>
            <person name="Kono T."/>
            <person name="Mallez S."/>
            <person name="Becker A."/>
            <person name="Gohl D.M."/>
            <person name="Silverstein K.A.T."/>
            <person name="Koren S."/>
            <person name="Bechman K.B."/>
            <person name="Herman A."/>
            <person name="Abrahante J.E."/>
            <person name="Garbe J."/>
        </authorList>
    </citation>
    <scope>NUCLEOTIDE SEQUENCE</scope>
    <source>
        <strain evidence="7">Duluth1</strain>
        <tissue evidence="7">Whole animal</tissue>
    </source>
</reference>
<feature type="transmembrane region" description="Helical" evidence="5">
    <location>
        <begin position="263"/>
        <end position="283"/>
    </location>
</feature>
<accession>A0A9D4G1A9</accession>
<proteinExistence type="predicted"/>
<dbReference type="PRINTS" id="PR00237">
    <property type="entry name" value="GPCRRHODOPSN"/>
</dbReference>